<sequence length="123" mass="13860">MLGNFQGSLHIHYIFPGSLCTEEDCSGNVAYNASVRFDPCCFNFVKGVWQSVLLTLHPPLFQAFPRDDNPSLQGFFHFHCANPNKLACALINKAHAKQKSSSTFISLYQSWLYKILSNNTEVN</sequence>
<proteinExistence type="predicted"/>
<gene>
    <name evidence="1" type="ORF">OFUS_LOCUS23737</name>
</gene>
<evidence type="ECO:0000313" key="2">
    <source>
        <dbReference type="Proteomes" id="UP000749559"/>
    </source>
</evidence>
<accession>A0A8J1TBM5</accession>
<comment type="caution">
    <text evidence="1">The sequence shown here is derived from an EMBL/GenBank/DDBJ whole genome shotgun (WGS) entry which is preliminary data.</text>
</comment>
<organism evidence="1 2">
    <name type="scientific">Owenia fusiformis</name>
    <name type="common">Polychaete worm</name>
    <dbReference type="NCBI Taxonomy" id="6347"/>
    <lineage>
        <taxon>Eukaryota</taxon>
        <taxon>Metazoa</taxon>
        <taxon>Spiralia</taxon>
        <taxon>Lophotrochozoa</taxon>
        <taxon>Annelida</taxon>
        <taxon>Polychaeta</taxon>
        <taxon>Sedentaria</taxon>
        <taxon>Canalipalpata</taxon>
        <taxon>Sabellida</taxon>
        <taxon>Oweniida</taxon>
        <taxon>Oweniidae</taxon>
        <taxon>Owenia</taxon>
    </lineage>
</organism>
<evidence type="ECO:0000313" key="1">
    <source>
        <dbReference type="EMBL" id="CAH1799765.1"/>
    </source>
</evidence>
<keyword evidence="2" id="KW-1185">Reference proteome</keyword>
<dbReference type="Proteomes" id="UP000749559">
    <property type="component" value="Unassembled WGS sequence"/>
</dbReference>
<reference evidence="1" key="1">
    <citation type="submission" date="2022-03" db="EMBL/GenBank/DDBJ databases">
        <authorList>
            <person name="Martin C."/>
        </authorList>
    </citation>
    <scope>NUCLEOTIDE SEQUENCE</scope>
</reference>
<dbReference type="EMBL" id="CAIIXF020000011">
    <property type="protein sequence ID" value="CAH1799765.1"/>
    <property type="molecule type" value="Genomic_DNA"/>
</dbReference>
<dbReference type="AlphaFoldDB" id="A0A8J1TBM5"/>
<protein>
    <submittedName>
        <fullName evidence="1">Uncharacterized protein</fullName>
    </submittedName>
</protein>
<name>A0A8J1TBM5_OWEFU</name>